<dbReference type="PROSITE" id="PS50076">
    <property type="entry name" value="DNAJ_2"/>
    <property type="match status" value="1"/>
</dbReference>
<dbReference type="EMBL" id="SKBN01000073">
    <property type="protein sequence ID" value="TGJ84206.1"/>
    <property type="molecule type" value="Genomic_DNA"/>
</dbReference>
<dbReference type="GO" id="GO:0005737">
    <property type="term" value="C:cytoplasm"/>
    <property type="evidence" value="ECO:0007669"/>
    <property type="project" value="UniProtKB-ARBA"/>
</dbReference>
<dbReference type="OrthoDB" id="2121326at2759"/>
<dbReference type="InterPro" id="IPR001623">
    <property type="entry name" value="DnaJ_domain"/>
</dbReference>
<comment type="similarity">
    <text evidence="1">Belongs to the thioredoxin family.</text>
</comment>
<evidence type="ECO:0000259" key="7">
    <source>
        <dbReference type="PROSITE" id="PS51532"/>
    </source>
</evidence>
<dbReference type="SUPFAM" id="SSF46565">
    <property type="entry name" value="Chaperone J-domain"/>
    <property type="match status" value="1"/>
</dbReference>
<sequence length="602" mass="66596">MANTGPPPDYYHILEISGTATTQQIRDAYKRAALKTHPDRVAADSPERPTRTRKFQLVNDAYYTLSDSTRRREYDAQRRLFGSTRPKPSAKANNADPHFEGFDEEIPVGGDADANTFFSWAWNYFTGSKGDANAQQTRQESENAQFADVFEEMLREEGMNEAEQQQGKGKFWSLAGGAAGGVLGFIAANFPGAIAGMVAGNRFGAIRDTRGKSVYEVFQELPQSDRTRLLAQLATRVFSHAVASEALRFQSASEMGWAFSTYAEISFGQQSVEMAKPIEIESTEQFSTVLKESRLVVADFYANWCAPCKQIAPFYEQLSQSISKPKVITFVKINTEAQRALAAEFAVQSLPTFILFRDGAIVEKVKGADPQGLRSLIEKLTSDVESAGEGSSSSGSGGLAWRGADLPRGYTDISDVVNVRGLELLNADTDFSVRTLFNKSKPSSLDKGPSTSDERDWVESDTDEQLLLFVPFNSAVKLHTLQLTSLPPTNDDDDDDDDETPMRPMTIKLFTNRPHNLGFDEADDIDPTQTIEIDEADWKSNGTVNLPLRFVRFQNITSLVIFVVDGDGNSEKVRLDRVRLIGESGEKREMGKLEKIGDEPGE</sequence>
<evidence type="ECO:0000259" key="6">
    <source>
        <dbReference type="PROSITE" id="PS51352"/>
    </source>
</evidence>
<dbReference type="InterPro" id="IPR017937">
    <property type="entry name" value="Thioredoxin_CS"/>
</dbReference>
<dbReference type="Pfam" id="PF00226">
    <property type="entry name" value="DnaJ"/>
    <property type="match status" value="1"/>
</dbReference>
<dbReference type="Gene3D" id="2.60.120.470">
    <property type="entry name" value="PITH domain"/>
    <property type="match status" value="1"/>
</dbReference>
<dbReference type="Proteomes" id="UP000297716">
    <property type="component" value="Unassembled WGS sequence"/>
</dbReference>
<feature type="compositionally biased region" description="Acidic residues" evidence="4">
    <location>
        <begin position="490"/>
        <end position="499"/>
    </location>
</feature>
<proteinExistence type="inferred from homology"/>
<dbReference type="InterPro" id="IPR008979">
    <property type="entry name" value="Galactose-bd-like_sf"/>
</dbReference>
<feature type="domain" description="Thioredoxin" evidence="6">
    <location>
        <begin position="269"/>
        <end position="382"/>
    </location>
</feature>
<reference evidence="8 9" key="1">
    <citation type="submission" date="2019-03" db="EMBL/GenBank/DDBJ databases">
        <title>Draft genome sequence of Xylaria hypoxylon DSM 108379, a ubiquitous saprotrophic-parasitic fungi on hardwood.</title>
        <authorList>
            <person name="Buettner E."/>
            <person name="Leonhardt S."/>
            <person name="Gebauer A.M."/>
            <person name="Liers C."/>
            <person name="Hofrichter M."/>
            <person name="Kellner H."/>
        </authorList>
    </citation>
    <scope>NUCLEOTIDE SEQUENCE [LARGE SCALE GENOMIC DNA]</scope>
    <source>
        <strain evidence="8 9">DSM 108379</strain>
    </source>
</reference>
<evidence type="ECO:0000256" key="2">
    <source>
        <dbReference type="ARBA" id="ARBA00020920"/>
    </source>
</evidence>
<feature type="region of interest" description="Disordered" evidence="4">
    <location>
        <begin position="484"/>
        <end position="503"/>
    </location>
</feature>
<dbReference type="SUPFAM" id="SSF49785">
    <property type="entry name" value="Galactose-binding domain-like"/>
    <property type="match status" value="1"/>
</dbReference>
<dbReference type="PRINTS" id="PR00421">
    <property type="entry name" value="THIOREDOXIN"/>
</dbReference>
<dbReference type="InterPro" id="IPR037047">
    <property type="entry name" value="PITH_dom_sf"/>
</dbReference>
<keyword evidence="3" id="KW-1015">Disulfide bond</keyword>
<dbReference type="CDD" id="cd02947">
    <property type="entry name" value="TRX_family"/>
    <property type="match status" value="1"/>
</dbReference>
<evidence type="ECO:0000256" key="3">
    <source>
        <dbReference type="ARBA" id="ARBA00023157"/>
    </source>
</evidence>
<feature type="domain" description="J" evidence="5">
    <location>
        <begin position="9"/>
        <end position="78"/>
    </location>
</feature>
<dbReference type="PROSITE" id="PS00194">
    <property type="entry name" value="THIOREDOXIN_1"/>
    <property type="match status" value="1"/>
</dbReference>
<evidence type="ECO:0000313" key="9">
    <source>
        <dbReference type="Proteomes" id="UP000297716"/>
    </source>
</evidence>
<keyword evidence="9" id="KW-1185">Reference proteome</keyword>
<dbReference type="Pfam" id="PF00085">
    <property type="entry name" value="Thioredoxin"/>
    <property type="match status" value="1"/>
</dbReference>
<dbReference type="Gene3D" id="3.40.30.10">
    <property type="entry name" value="Glutaredoxin"/>
    <property type="match status" value="1"/>
</dbReference>
<gene>
    <name evidence="8" type="ORF">E0Z10_g4579</name>
</gene>
<dbReference type="Gene3D" id="1.10.287.110">
    <property type="entry name" value="DnaJ domain"/>
    <property type="match status" value="1"/>
</dbReference>
<dbReference type="PANTHER" id="PTHR46115">
    <property type="entry name" value="THIOREDOXIN-LIKE PROTEIN 1"/>
    <property type="match status" value="1"/>
</dbReference>
<name>A0A4Z0Z3P6_9PEZI</name>
<evidence type="ECO:0000313" key="8">
    <source>
        <dbReference type="EMBL" id="TGJ84206.1"/>
    </source>
</evidence>
<evidence type="ECO:0000259" key="5">
    <source>
        <dbReference type="PROSITE" id="PS50076"/>
    </source>
</evidence>
<protein>
    <recommendedName>
        <fullName evidence="2">DnaJ homolog subfamily C member 10</fullName>
    </recommendedName>
</protein>
<accession>A0A4Z0Z3P6</accession>
<evidence type="ECO:0000256" key="4">
    <source>
        <dbReference type="SAM" id="MobiDB-lite"/>
    </source>
</evidence>
<dbReference type="PRINTS" id="PR00625">
    <property type="entry name" value="JDOMAIN"/>
</dbReference>
<comment type="caution">
    <text evidence="8">The sequence shown here is derived from an EMBL/GenBank/DDBJ whole genome shotgun (WGS) entry which is preliminary data.</text>
</comment>
<feature type="domain" description="PITH" evidence="7">
    <location>
        <begin position="402"/>
        <end position="600"/>
    </location>
</feature>
<dbReference type="InterPro" id="IPR036249">
    <property type="entry name" value="Thioredoxin-like_sf"/>
</dbReference>
<dbReference type="InterPro" id="IPR013766">
    <property type="entry name" value="Thioredoxin_domain"/>
</dbReference>
<organism evidence="8 9">
    <name type="scientific">Xylaria hypoxylon</name>
    <dbReference type="NCBI Taxonomy" id="37992"/>
    <lineage>
        <taxon>Eukaryota</taxon>
        <taxon>Fungi</taxon>
        <taxon>Dikarya</taxon>
        <taxon>Ascomycota</taxon>
        <taxon>Pezizomycotina</taxon>
        <taxon>Sordariomycetes</taxon>
        <taxon>Xylariomycetidae</taxon>
        <taxon>Xylariales</taxon>
        <taxon>Xylariaceae</taxon>
        <taxon>Xylaria</taxon>
    </lineage>
</organism>
<evidence type="ECO:0000256" key="1">
    <source>
        <dbReference type="ARBA" id="ARBA00008987"/>
    </source>
</evidence>
<dbReference type="SUPFAM" id="SSF52833">
    <property type="entry name" value="Thioredoxin-like"/>
    <property type="match status" value="1"/>
</dbReference>
<dbReference type="Pfam" id="PF06201">
    <property type="entry name" value="PITH"/>
    <property type="match status" value="1"/>
</dbReference>
<dbReference type="SMART" id="SM00271">
    <property type="entry name" value="DnaJ"/>
    <property type="match status" value="1"/>
</dbReference>
<dbReference type="InterPro" id="IPR036869">
    <property type="entry name" value="J_dom_sf"/>
</dbReference>
<dbReference type="AlphaFoldDB" id="A0A4Z0Z3P6"/>
<dbReference type="InterPro" id="IPR010400">
    <property type="entry name" value="PITH_dom"/>
</dbReference>
<dbReference type="PROSITE" id="PS51352">
    <property type="entry name" value="THIOREDOXIN_2"/>
    <property type="match status" value="1"/>
</dbReference>
<dbReference type="PROSITE" id="PS51532">
    <property type="entry name" value="PITH"/>
    <property type="match status" value="1"/>
</dbReference>
<dbReference type="CDD" id="cd06257">
    <property type="entry name" value="DnaJ"/>
    <property type="match status" value="1"/>
</dbReference>
<dbReference type="STRING" id="37992.A0A4Z0Z3P6"/>